<dbReference type="AlphaFoldDB" id="A0A1W1C5P6"/>
<evidence type="ECO:0000313" key="1">
    <source>
        <dbReference type="EMBL" id="SFV61089.1"/>
    </source>
</evidence>
<dbReference type="EMBL" id="FPHG01000045">
    <property type="protein sequence ID" value="SFV61089.1"/>
    <property type="molecule type" value="Genomic_DNA"/>
</dbReference>
<proteinExistence type="predicted"/>
<reference evidence="1" key="1">
    <citation type="submission" date="2016-10" db="EMBL/GenBank/DDBJ databases">
        <authorList>
            <person name="de Groot N.N."/>
        </authorList>
    </citation>
    <scope>NUCLEOTIDE SEQUENCE</scope>
</reference>
<protein>
    <submittedName>
        <fullName evidence="1">Uncharacterized protein</fullName>
    </submittedName>
</protein>
<accession>A0A1W1C5P6</accession>
<sequence>MKILTLEIQNDNIVDKIIWMLSHFKNDGVIIKDNTIEESIKQSVYEINQIKEGNIKARDIEELLDEL</sequence>
<name>A0A1W1C5P6_9ZZZZ</name>
<gene>
    <name evidence="1" type="ORF">MNB_SV-9-635</name>
</gene>
<organism evidence="1">
    <name type="scientific">hydrothermal vent metagenome</name>
    <dbReference type="NCBI Taxonomy" id="652676"/>
    <lineage>
        <taxon>unclassified sequences</taxon>
        <taxon>metagenomes</taxon>
        <taxon>ecological metagenomes</taxon>
    </lineage>
</organism>